<feature type="domain" description="GIY-YIG" evidence="3">
    <location>
        <begin position="2"/>
        <end position="93"/>
    </location>
</feature>
<evidence type="ECO:0000256" key="2">
    <source>
        <dbReference type="SAM" id="MobiDB-lite"/>
    </source>
</evidence>
<dbReference type="CDD" id="cd10437">
    <property type="entry name" value="GIY-YIG_HE_I-TevI_like"/>
    <property type="match status" value="1"/>
</dbReference>
<evidence type="ECO:0000313" key="4">
    <source>
        <dbReference type="EMBL" id="CAB4577563.1"/>
    </source>
</evidence>
<comment type="similarity">
    <text evidence="1">To endonucleases of group I introns of fungi and phage.</text>
</comment>
<dbReference type="AlphaFoldDB" id="A0A6J6ESH8"/>
<dbReference type="GO" id="GO:0004519">
    <property type="term" value="F:endonuclease activity"/>
    <property type="evidence" value="ECO:0007669"/>
    <property type="project" value="InterPro"/>
</dbReference>
<feature type="region of interest" description="Disordered" evidence="2">
    <location>
        <begin position="174"/>
        <end position="205"/>
    </location>
</feature>
<evidence type="ECO:0000256" key="1">
    <source>
        <dbReference type="ARBA" id="ARBA00010045"/>
    </source>
</evidence>
<dbReference type="Pfam" id="PF01541">
    <property type="entry name" value="GIY-YIG"/>
    <property type="match status" value="1"/>
</dbReference>
<organism evidence="4">
    <name type="scientific">freshwater metagenome</name>
    <dbReference type="NCBI Taxonomy" id="449393"/>
    <lineage>
        <taxon>unclassified sequences</taxon>
        <taxon>metagenomes</taxon>
        <taxon>ecological metagenomes</taxon>
    </lineage>
</organism>
<dbReference type="InterPro" id="IPR006350">
    <property type="entry name" value="Intron_endoG1"/>
</dbReference>
<proteinExistence type="predicted"/>
<protein>
    <submittedName>
        <fullName evidence="4">Unannotated protein</fullName>
    </submittedName>
</protein>
<dbReference type="InterPro" id="IPR035901">
    <property type="entry name" value="GIY-YIG_endonuc_sf"/>
</dbReference>
<dbReference type="Gene3D" id="3.40.1440.10">
    <property type="entry name" value="GIY-YIG endonuclease"/>
    <property type="match status" value="1"/>
</dbReference>
<dbReference type="InterPro" id="IPR003611">
    <property type="entry name" value="NUMOD3"/>
</dbReference>
<dbReference type="SMART" id="SM00496">
    <property type="entry name" value="IENR2"/>
    <property type="match status" value="4"/>
</dbReference>
<evidence type="ECO:0000259" key="3">
    <source>
        <dbReference type="PROSITE" id="PS50164"/>
    </source>
</evidence>
<dbReference type="InterPro" id="IPR000305">
    <property type="entry name" value="GIY-YIG_endonuc"/>
</dbReference>
<dbReference type="EMBL" id="CAEZTT010000068">
    <property type="protein sequence ID" value="CAB4577563.1"/>
    <property type="molecule type" value="Genomic_DNA"/>
</dbReference>
<accession>A0A6J6ESH8</accession>
<name>A0A6J6ESH8_9ZZZZ</name>
<dbReference type="PROSITE" id="PS50164">
    <property type="entry name" value="GIY_YIG"/>
    <property type="match status" value="1"/>
</dbReference>
<dbReference type="Pfam" id="PF07460">
    <property type="entry name" value="NUMOD3"/>
    <property type="match status" value="1"/>
</dbReference>
<sequence length="205" mass="23771">MIASGIYCWHNLENGKRYIGQSSNIAKRKIGHLLLLRKSQHKNQYLQSAWDKYGEVSFSFCILEECNINMMDVREVAWINYFNSANRKYGYNIHLGGGSMMMVSQESRKKMSLAKMGKKLSEEHKMKISLSSKGLKRSDETRKRIINSKRGISKKPFSIEHRKNLALAGLNRMHSESTKQKMRAKAKIREQKRKALRKTNNSTIN</sequence>
<gene>
    <name evidence="4" type="ORF">UFOPK1726_00667</name>
</gene>
<dbReference type="SMART" id="SM00465">
    <property type="entry name" value="GIYc"/>
    <property type="match status" value="1"/>
</dbReference>
<feature type="compositionally biased region" description="Basic residues" evidence="2">
    <location>
        <begin position="180"/>
        <end position="197"/>
    </location>
</feature>
<dbReference type="SUPFAM" id="SSF82771">
    <property type="entry name" value="GIY-YIG endonuclease"/>
    <property type="match status" value="1"/>
</dbReference>
<dbReference type="GO" id="GO:0003677">
    <property type="term" value="F:DNA binding"/>
    <property type="evidence" value="ECO:0007669"/>
    <property type="project" value="InterPro"/>
</dbReference>
<dbReference type="NCBIfam" id="TIGR01453">
    <property type="entry name" value="grpIintron_endo"/>
    <property type="match status" value="1"/>
</dbReference>
<reference evidence="4" key="1">
    <citation type="submission" date="2020-05" db="EMBL/GenBank/DDBJ databases">
        <authorList>
            <person name="Chiriac C."/>
            <person name="Salcher M."/>
            <person name="Ghai R."/>
            <person name="Kavagutti S V."/>
        </authorList>
    </citation>
    <scope>NUCLEOTIDE SEQUENCE</scope>
</reference>